<accession>A0A523UNU4</accession>
<sequence>MPIYEYECKKCGHRFEKIEHTNSSERKVCPVCKGKAKRVLSSGVAFVFKGSGFYATDYAKKKPKPDDEGTSGKKEKKLKAKED</sequence>
<evidence type="ECO:0000313" key="3">
    <source>
        <dbReference type="EMBL" id="TET44223.1"/>
    </source>
</evidence>
<feature type="region of interest" description="Disordered" evidence="1">
    <location>
        <begin position="57"/>
        <end position="83"/>
    </location>
</feature>
<dbReference type="EMBL" id="SOJN01000133">
    <property type="protein sequence ID" value="TET44223.1"/>
    <property type="molecule type" value="Genomic_DNA"/>
</dbReference>
<dbReference type="Proteomes" id="UP000315525">
    <property type="component" value="Unassembled WGS sequence"/>
</dbReference>
<feature type="compositionally biased region" description="Basic residues" evidence="1">
    <location>
        <begin position="74"/>
        <end position="83"/>
    </location>
</feature>
<dbReference type="AlphaFoldDB" id="A0A523UNU4"/>
<gene>
    <name evidence="3" type="ORF">E3J62_10955</name>
</gene>
<dbReference type="SMART" id="SM00834">
    <property type="entry name" value="CxxC_CXXC_SSSS"/>
    <property type="match status" value="1"/>
</dbReference>
<dbReference type="PANTHER" id="PTHR34404:SF2">
    <property type="entry name" value="CONSERVED SERINE RICH PROTEIN"/>
    <property type="match status" value="1"/>
</dbReference>
<name>A0A523UNU4_UNCT6</name>
<feature type="compositionally biased region" description="Basic and acidic residues" evidence="1">
    <location>
        <begin position="58"/>
        <end position="73"/>
    </location>
</feature>
<organism evidence="3 4">
    <name type="scientific">candidate division TA06 bacterium</name>
    <dbReference type="NCBI Taxonomy" id="2250710"/>
    <lineage>
        <taxon>Bacteria</taxon>
        <taxon>Bacteria division TA06</taxon>
    </lineage>
</organism>
<proteinExistence type="predicted"/>
<dbReference type="Pfam" id="PF09723">
    <property type="entry name" value="Zn_ribbon_8"/>
    <property type="match status" value="1"/>
</dbReference>
<evidence type="ECO:0000259" key="2">
    <source>
        <dbReference type="SMART" id="SM00834"/>
    </source>
</evidence>
<reference evidence="3 4" key="1">
    <citation type="submission" date="2019-03" db="EMBL/GenBank/DDBJ databases">
        <title>Metabolic potential of uncultured bacteria and archaea associated with petroleum seepage in deep-sea sediments.</title>
        <authorList>
            <person name="Dong X."/>
            <person name="Hubert C."/>
        </authorList>
    </citation>
    <scope>NUCLEOTIDE SEQUENCE [LARGE SCALE GENOMIC DNA]</scope>
    <source>
        <strain evidence="3">E44_bin18</strain>
    </source>
</reference>
<protein>
    <submittedName>
        <fullName evidence="3">Zinc ribbon domain-containing protein</fullName>
    </submittedName>
</protein>
<dbReference type="NCBIfam" id="TIGR02605">
    <property type="entry name" value="CxxC_CxxC_SSSS"/>
    <property type="match status" value="1"/>
</dbReference>
<evidence type="ECO:0000313" key="4">
    <source>
        <dbReference type="Proteomes" id="UP000315525"/>
    </source>
</evidence>
<evidence type="ECO:0000256" key="1">
    <source>
        <dbReference type="SAM" id="MobiDB-lite"/>
    </source>
</evidence>
<comment type="caution">
    <text evidence="3">The sequence shown here is derived from an EMBL/GenBank/DDBJ whole genome shotgun (WGS) entry which is preliminary data.</text>
</comment>
<dbReference type="InterPro" id="IPR013429">
    <property type="entry name" value="Regulatory_FmdB_Zinc_ribbon"/>
</dbReference>
<dbReference type="PANTHER" id="PTHR34404">
    <property type="entry name" value="REGULATORY PROTEIN, FMDB FAMILY"/>
    <property type="match status" value="1"/>
</dbReference>
<feature type="domain" description="Putative regulatory protein FmdB zinc ribbon" evidence="2">
    <location>
        <begin position="1"/>
        <end position="41"/>
    </location>
</feature>